<name>A0A1L2ZPV4_9MICC</name>
<dbReference type="RefSeq" id="WP_071894679.1">
    <property type="nucleotide sequence ID" value="NZ_CP018135.1"/>
</dbReference>
<protein>
    <submittedName>
        <fullName evidence="3">Uncharacterized protein</fullName>
    </submittedName>
</protein>
<dbReference type="Proteomes" id="UP000183530">
    <property type="component" value="Chromosome"/>
</dbReference>
<dbReference type="OrthoDB" id="3237462at2"/>
<gene>
    <name evidence="3" type="ORF">BHE16_09655</name>
</gene>
<dbReference type="InterPro" id="IPR041685">
    <property type="entry name" value="AAA_GajA/Old/RecF-like"/>
</dbReference>
<dbReference type="EMBL" id="CP018135">
    <property type="protein sequence ID" value="APF41210.1"/>
    <property type="molecule type" value="Genomic_DNA"/>
</dbReference>
<sequence length="707" mass="79994">MKIEKVRVDGYRLLSDFQLDLCDDLSLIIGKNNTGKTSLLNVMSTSLSGRNSYDFEDFSVPIQKALLAAMLAEVSAYPLLDPRISLEVEIRYDESDNLRNLSKLMVDLSPQARTVNLRFRTEIDRDQFMLLYSDFASSINAIETALGQSLSDHEKREEAQRFLTNNLHGYLTRTIISFDPADLTNFHDLSNELQAIRNVVNIEYVGARRSVENRDATRSGKTAGRALSRLSSQYFDGNTGNNSVSEPFIRLAAQAAVTDRIFSEKYKEVFHEIIEKVKQFGASAGITGEIHVLSNIRPKTLLDDSTSVKYGDPDSLLPEDHNGLGYLNLIAIIMEIEIRVLHMRTAAGGIPSDINLLVIEEPEAHTHPQLQYIFIRQIKKLLQAHKSDRGLQVQTLLTTHSSHITEASDFADIKYFRRIENRVVARNMTDLERVYASEPKEYHFLKQYLTLTRAELFFADKAVFIEGDTERILMRAMMQKIDASDPYCESTLGSQNISVVEVGAHSQIFDHFIEFTGIKALIITDIDSARVDESETEKGVKVLKLVASPVEEGTHTSNGALQHYFGIKQSNSDEVGALAGLRERTCVEKQLRKVNGVWEVSSDSPSLFVAYQTLEEGYEARSYEDAFIHINRSYIERNIGDFKGLQNKKFFENKNNNSYKLAESCVKKKTHFALDLIYLESALAADEDSWKIPSYISEGLRWLRDAE</sequence>
<dbReference type="Pfam" id="PF20469">
    <property type="entry name" value="OLD-like_TOPRIM"/>
    <property type="match status" value="1"/>
</dbReference>
<dbReference type="InterPro" id="IPR027417">
    <property type="entry name" value="P-loop_NTPase"/>
</dbReference>
<reference evidence="3 4" key="1">
    <citation type="submission" date="2016-11" db="EMBL/GenBank/DDBJ databases">
        <title>Genome sequencing of Zhihengliuella aestuarii B18 antagonistic to Plasmodiophora brassicae.</title>
        <authorList>
            <person name="Luo Y."/>
        </authorList>
    </citation>
    <scope>NUCLEOTIDE SEQUENCE [LARGE SCALE GENOMIC DNA]</scope>
    <source>
        <strain evidence="3 4">B18</strain>
    </source>
</reference>
<feature type="domain" description="Endonuclease GajA/Old nuclease/RecF-like AAA" evidence="1">
    <location>
        <begin position="1"/>
        <end position="404"/>
    </location>
</feature>
<dbReference type="PANTHER" id="PTHR43581">
    <property type="entry name" value="ATP/GTP PHOSPHATASE"/>
    <property type="match status" value="1"/>
</dbReference>
<organism evidence="3 4">
    <name type="scientific">Neomicrococcus aestuarii</name>
    <dbReference type="NCBI Taxonomy" id="556325"/>
    <lineage>
        <taxon>Bacteria</taxon>
        <taxon>Bacillati</taxon>
        <taxon>Actinomycetota</taxon>
        <taxon>Actinomycetes</taxon>
        <taxon>Micrococcales</taxon>
        <taxon>Micrococcaceae</taxon>
        <taxon>Neomicrococcus</taxon>
    </lineage>
</organism>
<evidence type="ECO:0000313" key="3">
    <source>
        <dbReference type="EMBL" id="APF41210.1"/>
    </source>
</evidence>
<evidence type="ECO:0000259" key="1">
    <source>
        <dbReference type="Pfam" id="PF13175"/>
    </source>
</evidence>
<dbReference type="InterPro" id="IPR034139">
    <property type="entry name" value="TOPRIM_OLD"/>
</dbReference>
<proteinExistence type="predicted"/>
<feature type="domain" description="OLD protein-like TOPRIM" evidence="2">
    <location>
        <begin position="457"/>
        <end position="527"/>
    </location>
</feature>
<dbReference type="InterPro" id="IPR051396">
    <property type="entry name" value="Bact_Antivir_Def_Nuclease"/>
</dbReference>
<dbReference type="AlphaFoldDB" id="A0A1L2ZPV4"/>
<accession>A0A1L2ZPV4</accession>
<evidence type="ECO:0000259" key="2">
    <source>
        <dbReference type="Pfam" id="PF20469"/>
    </source>
</evidence>
<dbReference type="SUPFAM" id="SSF52540">
    <property type="entry name" value="P-loop containing nucleoside triphosphate hydrolases"/>
    <property type="match status" value="1"/>
</dbReference>
<dbReference type="STRING" id="556325.BHE16_09655"/>
<dbReference type="Pfam" id="PF13175">
    <property type="entry name" value="AAA_15"/>
    <property type="match status" value="1"/>
</dbReference>
<keyword evidence="4" id="KW-1185">Reference proteome</keyword>
<evidence type="ECO:0000313" key="4">
    <source>
        <dbReference type="Proteomes" id="UP000183530"/>
    </source>
</evidence>
<dbReference type="KEGG" id="nae:BHE16_09655"/>
<dbReference type="CDD" id="cd01026">
    <property type="entry name" value="TOPRIM_OLD"/>
    <property type="match status" value="1"/>
</dbReference>
<dbReference type="Gene3D" id="3.40.50.300">
    <property type="entry name" value="P-loop containing nucleotide triphosphate hydrolases"/>
    <property type="match status" value="1"/>
</dbReference>
<dbReference type="PANTHER" id="PTHR43581:SF4">
    <property type="entry name" value="ATP_GTP PHOSPHATASE"/>
    <property type="match status" value="1"/>
</dbReference>